<reference evidence="2" key="2">
    <citation type="submission" date="2021-04" db="EMBL/GenBank/DDBJ databases">
        <authorList>
            <person name="Podell S."/>
        </authorList>
    </citation>
    <scope>NUCLEOTIDE SEQUENCE</scope>
    <source>
        <strain evidence="2">Hildebrandi</strain>
    </source>
</reference>
<name>A0A9K3LWK6_9STRA</name>
<evidence type="ECO:0000313" key="2">
    <source>
        <dbReference type="EMBL" id="KAG7369878.1"/>
    </source>
</evidence>
<proteinExistence type="predicted"/>
<dbReference type="AlphaFoldDB" id="A0A9K3LWK6"/>
<gene>
    <name evidence="2" type="ORF">IV203_027624</name>
</gene>
<organism evidence="2 3">
    <name type="scientific">Nitzschia inconspicua</name>
    <dbReference type="NCBI Taxonomy" id="303405"/>
    <lineage>
        <taxon>Eukaryota</taxon>
        <taxon>Sar</taxon>
        <taxon>Stramenopiles</taxon>
        <taxon>Ochrophyta</taxon>
        <taxon>Bacillariophyta</taxon>
        <taxon>Bacillariophyceae</taxon>
        <taxon>Bacillariophycidae</taxon>
        <taxon>Bacillariales</taxon>
        <taxon>Bacillariaceae</taxon>
        <taxon>Nitzschia</taxon>
    </lineage>
</organism>
<sequence length="425" mass="48802">MTTEDDTTKKRKLKVLVITMGGSRQQQIQNMFENLNDHFEPPVFSPGVPQRDLRNRYKFLYWANEAGLLPKEEWAAIDHANATANYNDGPMCNTFFDCLNGIEVKSGRRGSSSDVKLHYSVELWRKGRALNRGRAVLACSWAHLIAMRKLTEDHSFDMILEDNVRTLKDGDQLSKRIWDTVKAKADWESKCNEKCHLLYHGWLGSVTNLEWICQIHAPKRMHSSQASTETSSIFPFPLQEHLDEDLADWNKLQSNEVELKSDSKKSSNESEEKNNKYQHSLPGGNPIWGMYAYWISSDGYAQLMKCLCRDVGAVLWKGKRARAYSVKPIDKILPRQLITLMGPQSVQLTTHPSFFRAPMLTSKIHTQWDPEFCKSTTYQMHETALEWSDLGLEPTEKDVVDNHAHTGEWLTPAVLRQRDEGETTQ</sequence>
<protein>
    <submittedName>
        <fullName evidence="2">Uncharacterized protein</fullName>
    </submittedName>
</protein>
<dbReference type="EMBL" id="JAGRRH010000005">
    <property type="protein sequence ID" value="KAG7369878.1"/>
    <property type="molecule type" value="Genomic_DNA"/>
</dbReference>
<feature type="region of interest" description="Disordered" evidence="1">
    <location>
        <begin position="257"/>
        <end position="279"/>
    </location>
</feature>
<dbReference type="Proteomes" id="UP000693970">
    <property type="component" value="Unassembled WGS sequence"/>
</dbReference>
<accession>A0A9K3LWK6</accession>
<feature type="compositionally biased region" description="Basic and acidic residues" evidence="1">
    <location>
        <begin position="257"/>
        <end position="275"/>
    </location>
</feature>
<reference evidence="2" key="1">
    <citation type="journal article" date="2021" name="Sci. Rep.">
        <title>Diploid genomic architecture of Nitzschia inconspicua, an elite biomass production diatom.</title>
        <authorList>
            <person name="Oliver A."/>
            <person name="Podell S."/>
            <person name="Pinowska A."/>
            <person name="Traller J.C."/>
            <person name="Smith S.R."/>
            <person name="McClure R."/>
            <person name="Beliaev A."/>
            <person name="Bohutskyi P."/>
            <person name="Hill E.A."/>
            <person name="Rabines A."/>
            <person name="Zheng H."/>
            <person name="Allen L.Z."/>
            <person name="Kuo A."/>
            <person name="Grigoriev I.V."/>
            <person name="Allen A.E."/>
            <person name="Hazlebeck D."/>
            <person name="Allen E.E."/>
        </authorList>
    </citation>
    <scope>NUCLEOTIDE SEQUENCE</scope>
    <source>
        <strain evidence="2">Hildebrandi</strain>
    </source>
</reference>
<evidence type="ECO:0000313" key="3">
    <source>
        <dbReference type="Proteomes" id="UP000693970"/>
    </source>
</evidence>
<dbReference type="OrthoDB" id="41258at2759"/>
<comment type="caution">
    <text evidence="2">The sequence shown here is derived from an EMBL/GenBank/DDBJ whole genome shotgun (WGS) entry which is preliminary data.</text>
</comment>
<keyword evidence="3" id="KW-1185">Reference proteome</keyword>
<evidence type="ECO:0000256" key="1">
    <source>
        <dbReference type="SAM" id="MobiDB-lite"/>
    </source>
</evidence>